<dbReference type="EMBL" id="JBITLV010000004">
    <property type="protein sequence ID" value="MFI7588202.1"/>
    <property type="molecule type" value="Genomic_DNA"/>
</dbReference>
<reference evidence="1 2" key="1">
    <citation type="submission" date="2024-10" db="EMBL/GenBank/DDBJ databases">
        <title>The Natural Products Discovery Center: Release of the First 8490 Sequenced Strains for Exploring Actinobacteria Biosynthetic Diversity.</title>
        <authorList>
            <person name="Kalkreuter E."/>
            <person name="Kautsar S.A."/>
            <person name="Yang D."/>
            <person name="Bader C.D."/>
            <person name="Teijaro C.N."/>
            <person name="Fluegel L."/>
            <person name="Davis C.M."/>
            <person name="Simpson J.R."/>
            <person name="Lauterbach L."/>
            <person name="Steele A.D."/>
            <person name="Gui C."/>
            <person name="Meng S."/>
            <person name="Li G."/>
            <person name="Viehrig K."/>
            <person name="Ye F."/>
            <person name="Su P."/>
            <person name="Kiefer A.F."/>
            <person name="Nichols A."/>
            <person name="Cepeda A.J."/>
            <person name="Yan W."/>
            <person name="Fan B."/>
            <person name="Jiang Y."/>
            <person name="Adhikari A."/>
            <person name="Zheng C.-J."/>
            <person name="Schuster L."/>
            <person name="Cowan T.M."/>
            <person name="Smanski M.J."/>
            <person name="Chevrette M.G."/>
            <person name="De Carvalho L.P.S."/>
            <person name="Shen B."/>
        </authorList>
    </citation>
    <scope>NUCLEOTIDE SEQUENCE [LARGE SCALE GENOMIC DNA]</scope>
    <source>
        <strain evidence="1 2">NPDC049639</strain>
    </source>
</reference>
<gene>
    <name evidence="1" type="ORF">ACIB24_14125</name>
</gene>
<protein>
    <recommendedName>
        <fullName evidence="3">Pentapeptide repeat-containing protein</fullName>
    </recommendedName>
</protein>
<accession>A0ABW8AQJ0</accession>
<evidence type="ECO:0008006" key="3">
    <source>
        <dbReference type="Google" id="ProtNLM"/>
    </source>
</evidence>
<comment type="caution">
    <text evidence="1">The sequence shown here is derived from an EMBL/GenBank/DDBJ whole genome shotgun (WGS) entry which is preliminary data.</text>
</comment>
<sequence length="253" mass="28384">MQDWNPDDVRAEVTGSRRPSDSRLVLDEVIVEDGDYSGLKLDEFVTAGCRFSNSRFEDMRIRMATFGAGSVATDFVGCSFDGSRLEFSPGGIVNFVNCTFRDAALSHWTIAAGDVIGCTFSGTIKKSIFRGSVEPLWQSAFHRVDNRYEGNDFSRARMVEVEFRGGVDLRKQKLPEGPEYLYLEDAQAAVERARPIVAQWTDEKDKSQADFLLQFIEKQRAAGQRQVFQQSGTGRNARIWPQLCAALRGDPYP</sequence>
<dbReference type="RefSeq" id="WP_398281339.1">
    <property type="nucleotide sequence ID" value="NZ_JBITLV010000004.1"/>
</dbReference>
<dbReference type="Proteomes" id="UP001612915">
    <property type="component" value="Unassembled WGS sequence"/>
</dbReference>
<evidence type="ECO:0000313" key="1">
    <source>
        <dbReference type="EMBL" id="MFI7588202.1"/>
    </source>
</evidence>
<dbReference type="SUPFAM" id="SSF141571">
    <property type="entry name" value="Pentapeptide repeat-like"/>
    <property type="match status" value="1"/>
</dbReference>
<name>A0ABW8AQJ0_9ACTN</name>
<organism evidence="1 2">
    <name type="scientific">Spongisporangium articulatum</name>
    <dbReference type="NCBI Taxonomy" id="3362603"/>
    <lineage>
        <taxon>Bacteria</taxon>
        <taxon>Bacillati</taxon>
        <taxon>Actinomycetota</taxon>
        <taxon>Actinomycetes</taxon>
        <taxon>Kineosporiales</taxon>
        <taxon>Kineosporiaceae</taxon>
        <taxon>Spongisporangium</taxon>
    </lineage>
</organism>
<dbReference type="Gene3D" id="2.160.20.80">
    <property type="entry name" value="E3 ubiquitin-protein ligase SopA"/>
    <property type="match status" value="1"/>
</dbReference>
<proteinExistence type="predicted"/>
<evidence type="ECO:0000313" key="2">
    <source>
        <dbReference type="Proteomes" id="UP001612915"/>
    </source>
</evidence>
<keyword evidence="2" id="KW-1185">Reference proteome</keyword>